<feature type="domain" description="Beta-lactamase class A catalytic" evidence="2">
    <location>
        <begin position="83"/>
        <end position="285"/>
    </location>
</feature>
<dbReference type="Gene3D" id="3.40.710.10">
    <property type="entry name" value="DD-peptidase/beta-lactamase superfamily"/>
    <property type="match status" value="1"/>
</dbReference>
<keyword evidence="1" id="KW-1133">Transmembrane helix</keyword>
<dbReference type="Proteomes" id="UP000178305">
    <property type="component" value="Unassembled WGS sequence"/>
</dbReference>
<dbReference type="InterPro" id="IPR000871">
    <property type="entry name" value="Beta-lactam_class-A"/>
</dbReference>
<evidence type="ECO:0000256" key="1">
    <source>
        <dbReference type="SAM" id="Phobius"/>
    </source>
</evidence>
<protein>
    <recommendedName>
        <fullName evidence="2">Beta-lactamase class A catalytic domain-containing protein</fullName>
    </recommendedName>
</protein>
<dbReference type="EMBL" id="MFJY01000051">
    <property type="protein sequence ID" value="OGG27320.1"/>
    <property type="molecule type" value="Genomic_DNA"/>
</dbReference>
<keyword evidence="1" id="KW-0812">Transmembrane</keyword>
<name>A0A1F6ARK2_9BACT</name>
<proteinExistence type="predicted"/>
<dbReference type="AlphaFoldDB" id="A0A1F6ARK2"/>
<dbReference type="InterPro" id="IPR045155">
    <property type="entry name" value="Beta-lactam_cat"/>
</dbReference>
<evidence type="ECO:0000313" key="4">
    <source>
        <dbReference type="Proteomes" id="UP000178305"/>
    </source>
</evidence>
<dbReference type="GO" id="GO:0030655">
    <property type="term" value="P:beta-lactam antibiotic catabolic process"/>
    <property type="evidence" value="ECO:0007669"/>
    <property type="project" value="InterPro"/>
</dbReference>
<comment type="caution">
    <text evidence="3">The sequence shown here is derived from an EMBL/GenBank/DDBJ whole genome shotgun (WGS) entry which is preliminary data.</text>
</comment>
<dbReference type="PANTHER" id="PTHR35333:SF3">
    <property type="entry name" value="BETA-LACTAMASE-TYPE TRANSPEPTIDASE FOLD CONTAINING PROTEIN"/>
    <property type="match status" value="1"/>
</dbReference>
<accession>A0A1F6ARK2</accession>
<dbReference type="InterPro" id="IPR012338">
    <property type="entry name" value="Beta-lactam/transpept-like"/>
</dbReference>
<reference evidence="3 4" key="1">
    <citation type="journal article" date="2016" name="Nat. Commun.">
        <title>Thousands of microbial genomes shed light on interconnected biogeochemical processes in an aquifer system.</title>
        <authorList>
            <person name="Anantharaman K."/>
            <person name="Brown C.T."/>
            <person name="Hug L.A."/>
            <person name="Sharon I."/>
            <person name="Castelle C.J."/>
            <person name="Probst A.J."/>
            <person name="Thomas B.C."/>
            <person name="Singh A."/>
            <person name="Wilkins M.J."/>
            <person name="Karaoz U."/>
            <person name="Brodie E.L."/>
            <person name="Williams K.H."/>
            <person name="Hubbard S.S."/>
            <person name="Banfield J.F."/>
        </authorList>
    </citation>
    <scope>NUCLEOTIDE SEQUENCE [LARGE SCALE GENOMIC DNA]</scope>
</reference>
<dbReference type="GO" id="GO:0008800">
    <property type="term" value="F:beta-lactamase activity"/>
    <property type="evidence" value="ECO:0007669"/>
    <property type="project" value="InterPro"/>
</dbReference>
<evidence type="ECO:0000313" key="3">
    <source>
        <dbReference type="EMBL" id="OGG27320.1"/>
    </source>
</evidence>
<dbReference type="SUPFAM" id="SSF56601">
    <property type="entry name" value="beta-lactamase/transpeptidase-like"/>
    <property type="match status" value="1"/>
</dbReference>
<organism evidence="3 4">
    <name type="scientific">Candidatus Gottesmanbacteria bacterium RIFCSPLOWO2_01_FULL_48_11</name>
    <dbReference type="NCBI Taxonomy" id="1798395"/>
    <lineage>
        <taxon>Bacteria</taxon>
        <taxon>Candidatus Gottesmaniibacteriota</taxon>
    </lineage>
</organism>
<evidence type="ECO:0000259" key="2">
    <source>
        <dbReference type="Pfam" id="PF13354"/>
    </source>
</evidence>
<dbReference type="Pfam" id="PF13354">
    <property type="entry name" value="Beta-lactamase2"/>
    <property type="match status" value="1"/>
</dbReference>
<keyword evidence="1" id="KW-0472">Membrane</keyword>
<gene>
    <name evidence="3" type="ORF">A3A64_01135</name>
</gene>
<dbReference type="PANTHER" id="PTHR35333">
    <property type="entry name" value="BETA-LACTAMASE"/>
    <property type="match status" value="1"/>
</dbReference>
<feature type="transmembrane region" description="Helical" evidence="1">
    <location>
        <begin position="12"/>
        <end position="32"/>
    </location>
</feature>
<dbReference type="GO" id="GO:0046677">
    <property type="term" value="P:response to antibiotic"/>
    <property type="evidence" value="ECO:0007669"/>
    <property type="project" value="InterPro"/>
</dbReference>
<sequence>MYEYRREHTKKSFPLLPILTAFILSLVGVFIVSQKANSTIVSPLPNDAPSTFTFPNPFVRRRNPEELQKKIQAQIGNTWKNYSIYVKDYTSDFSMGINDTVIFTAASVNKIPIIAALYWQVQNQAIDLDTSVTIQASDVQYYGTGTIQSDPPGSTYSVKTLAKLMMQQSDNTAAYILANYTVGLDTIQTLVNRWGLTQTDIINNKTSNKDMEILMDKIYTGKITNTAYTQEMLAFFKDSDFEDRIPALLPKGTTVYHKIGTEVGVMHDAGIVHQGNLTYYIGIFTSDVSDEPTTIKLIAEISKAVYDYLR</sequence>